<evidence type="ECO:0000313" key="5">
    <source>
        <dbReference type="Proteomes" id="UP000516349"/>
    </source>
</evidence>
<dbReference type="InterPro" id="IPR050330">
    <property type="entry name" value="Bact_OuterMem_StrucFunc"/>
</dbReference>
<protein>
    <submittedName>
        <fullName evidence="4">Outer membrane protein</fullName>
    </submittedName>
</protein>
<evidence type="ECO:0000313" key="4">
    <source>
        <dbReference type="EMBL" id="QNT79563.1"/>
    </source>
</evidence>
<dbReference type="PROSITE" id="PS51123">
    <property type="entry name" value="OMPA_2"/>
    <property type="match status" value="1"/>
</dbReference>
<keyword evidence="5" id="KW-1185">Reference proteome</keyword>
<dbReference type="Proteomes" id="UP000516349">
    <property type="component" value="Chromosome"/>
</dbReference>
<dbReference type="PANTHER" id="PTHR30329">
    <property type="entry name" value="STATOR ELEMENT OF FLAGELLAR MOTOR COMPLEX"/>
    <property type="match status" value="1"/>
</dbReference>
<reference evidence="4 5" key="1">
    <citation type="submission" date="2020-08" db="EMBL/GenBank/DDBJ databases">
        <title>Complete genome sequence of Entomobacter blattae G55GP.</title>
        <authorList>
            <person name="Poehlein A."/>
            <person name="Guzman J."/>
            <person name="Daniel R."/>
            <person name="Vilcinskas A."/>
        </authorList>
    </citation>
    <scope>NUCLEOTIDE SEQUENCE [LARGE SCALE GENOMIC DNA]</scope>
    <source>
        <strain evidence="4 5">G55GP</strain>
    </source>
</reference>
<dbReference type="EMBL" id="CP060244">
    <property type="protein sequence ID" value="QNT79563.1"/>
    <property type="molecule type" value="Genomic_DNA"/>
</dbReference>
<evidence type="ECO:0000259" key="3">
    <source>
        <dbReference type="PROSITE" id="PS51123"/>
    </source>
</evidence>
<name>A0A7H1NUV3_9PROT</name>
<dbReference type="GO" id="GO:0016020">
    <property type="term" value="C:membrane"/>
    <property type="evidence" value="ECO:0007669"/>
    <property type="project" value="UniProtKB-UniRule"/>
</dbReference>
<dbReference type="InterPro" id="IPR011250">
    <property type="entry name" value="OMP/PagP_B-barrel"/>
</dbReference>
<dbReference type="CDD" id="cd07185">
    <property type="entry name" value="OmpA_C-like"/>
    <property type="match status" value="1"/>
</dbReference>
<keyword evidence="2" id="KW-0732">Signal</keyword>
<accession>A0A7H1NUV3</accession>
<dbReference type="InterPro" id="IPR006665">
    <property type="entry name" value="OmpA-like"/>
</dbReference>
<feature type="domain" description="OmpA-like" evidence="3">
    <location>
        <begin position="262"/>
        <end position="382"/>
    </location>
</feature>
<dbReference type="PANTHER" id="PTHR30329:SF21">
    <property type="entry name" value="LIPOPROTEIN YIAD-RELATED"/>
    <property type="match status" value="1"/>
</dbReference>
<feature type="chain" id="PRO_5028909329" evidence="2">
    <location>
        <begin position="23"/>
        <end position="382"/>
    </location>
</feature>
<dbReference type="SUPFAM" id="SSF56925">
    <property type="entry name" value="OMPA-like"/>
    <property type="match status" value="1"/>
</dbReference>
<dbReference type="Pfam" id="PF00691">
    <property type="entry name" value="OmpA"/>
    <property type="match status" value="1"/>
</dbReference>
<dbReference type="KEGG" id="ebla:JGUZn3_23630"/>
<dbReference type="SUPFAM" id="SSF103088">
    <property type="entry name" value="OmpA-like"/>
    <property type="match status" value="1"/>
</dbReference>
<dbReference type="InterPro" id="IPR036737">
    <property type="entry name" value="OmpA-like_sf"/>
</dbReference>
<sequence>MRLRTALLTTTLMAAAPAAAMASTVTGPYVSVNGGYNLVQSTHATFSPSTYAEGINSSAGSKSRYRHGTGFTGFGSFGWGFGNGLRVEVEGVYNYSNITHRTGTAAPGHTRGHDQGYGGFVNALYDIDLREFGIDIPVTPFVGIGVGAMVQHFAPITTTFANGGTNRIGGTNGNFAYQGIIGASYDIPDVPGLAVTTEYRMMGQLDDQQAFASTSYGIGGVGGLAKGNVNVDHRFNHQFILGLRYAFDTAPPPPPPVAPAVVPQMQAARTYLVFFDWDRSNLTPRARQIVAQAAQASTHVTTTRIEVNGYTDNSAAHPGPRGQRYNMGLSIRRAQSVKAELIRNGVPASAIDIHGYGESHPLVPTGPNTREPQNRRVEIILH</sequence>
<dbReference type="Pfam" id="PF01617">
    <property type="entry name" value="Surface_Ag_2"/>
    <property type="match status" value="1"/>
</dbReference>
<dbReference type="Gene3D" id="2.40.160.20">
    <property type="match status" value="1"/>
</dbReference>
<keyword evidence="1" id="KW-0472">Membrane</keyword>
<organism evidence="4 5">
    <name type="scientific">Entomobacter blattae</name>
    <dbReference type="NCBI Taxonomy" id="2762277"/>
    <lineage>
        <taxon>Bacteria</taxon>
        <taxon>Pseudomonadati</taxon>
        <taxon>Pseudomonadota</taxon>
        <taxon>Alphaproteobacteria</taxon>
        <taxon>Acetobacterales</taxon>
        <taxon>Acetobacteraceae</taxon>
        <taxon>Entomobacter</taxon>
    </lineage>
</organism>
<feature type="signal peptide" evidence="2">
    <location>
        <begin position="1"/>
        <end position="22"/>
    </location>
</feature>
<dbReference type="AlphaFoldDB" id="A0A7H1NUV3"/>
<evidence type="ECO:0000256" key="1">
    <source>
        <dbReference type="PROSITE-ProRule" id="PRU00473"/>
    </source>
</evidence>
<evidence type="ECO:0000256" key="2">
    <source>
        <dbReference type="SAM" id="SignalP"/>
    </source>
</evidence>
<proteinExistence type="predicted"/>
<dbReference type="InterPro" id="IPR002566">
    <property type="entry name" value="Msp4_OMP-like"/>
</dbReference>
<dbReference type="Gene3D" id="3.30.1330.60">
    <property type="entry name" value="OmpA-like domain"/>
    <property type="match status" value="1"/>
</dbReference>
<gene>
    <name evidence="4" type="ORF">JGUZn3_23630</name>
</gene>
<dbReference type="RefSeq" id="WP_203413712.1">
    <property type="nucleotide sequence ID" value="NZ_CP060244.1"/>
</dbReference>